<sequence length="126" mass="15116">MKLRIQRISNLEKIYDGFEDGFYEQDHLINCPICNENKTFRVLRLKEFRELDNNLRIQLMHEIEHINEKLLSTITTYSYYNLSVEYISYVCDKYQTEIIAILAVGEWQPARYQVILLGLFEICKDI</sequence>
<gene>
    <name evidence="1" type="ORF">Xkoz_03432</name>
</gene>
<proteinExistence type="predicted"/>
<accession>A0A2D0L158</accession>
<dbReference type="AlphaFoldDB" id="A0A2D0L158"/>
<name>A0A2D0L158_9GAMM</name>
<keyword evidence="2" id="KW-1185">Reference proteome</keyword>
<dbReference type="OrthoDB" id="6447347at2"/>
<dbReference type="EMBL" id="NJCX01000033">
    <property type="protein sequence ID" value="PHM69408.1"/>
    <property type="molecule type" value="Genomic_DNA"/>
</dbReference>
<evidence type="ECO:0000313" key="1">
    <source>
        <dbReference type="EMBL" id="PHM69408.1"/>
    </source>
</evidence>
<protein>
    <submittedName>
        <fullName evidence="1">Uncharacterized protein</fullName>
    </submittedName>
</protein>
<dbReference type="RefSeq" id="WP_099143204.1">
    <property type="nucleotide sequence ID" value="NZ_CAWNOR010000068.1"/>
</dbReference>
<evidence type="ECO:0000313" key="2">
    <source>
        <dbReference type="Proteomes" id="UP000221101"/>
    </source>
</evidence>
<comment type="caution">
    <text evidence="1">The sequence shown here is derived from an EMBL/GenBank/DDBJ whole genome shotgun (WGS) entry which is preliminary data.</text>
</comment>
<organism evidence="1 2">
    <name type="scientific">Xenorhabdus kozodoii</name>
    <dbReference type="NCBI Taxonomy" id="351676"/>
    <lineage>
        <taxon>Bacteria</taxon>
        <taxon>Pseudomonadati</taxon>
        <taxon>Pseudomonadota</taxon>
        <taxon>Gammaproteobacteria</taxon>
        <taxon>Enterobacterales</taxon>
        <taxon>Morganellaceae</taxon>
        <taxon>Xenorhabdus</taxon>
    </lineage>
</organism>
<dbReference type="Proteomes" id="UP000221101">
    <property type="component" value="Unassembled WGS sequence"/>
</dbReference>
<reference evidence="1 2" key="1">
    <citation type="journal article" date="2017" name="Nat. Microbiol.">
        <title>Natural product diversity associated with the nematode symbionts Photorhabdus and Xenorhabdus.</title>
        <authorList>
            <person name="Tobias N.J."/>
            <person name="Wolff H."/>
            <person name="Djahanschiri B."/>
            <person name="Grundmann F."/>
            <person name="Kronenwerth M."/>
            <person name="Shi Y.M."/>
            <person name="Simonyi S."/>
            <person name="Grun P."/>
            <person name="Shapiro-Ilan D."/>
            <person name="Pidot S.J."/>
            <person name="Stinear T.P."/>
            <person name="Ebersberger I."/>
            <person name="Bode H.B."/>
        </authorList>
    </citation>
    <scope>NUCLEOTIDE SEQUENCE [LARGE SCALE GENOMIC DNA]</scope>
    <source>
        <strain evidence="1 2">DSM 17907</strain>
    </source>
</reference>